<feature type="transmembrane region" description="Helical" evidence="6">
    <location>
        <begin position="121"/>
        <end position="138"/>
    </location>
</feature>
<keyword evidence="5 6" id="KW-0472">Membrane</keyword>
<accession>A0ABV7YQX2</accession>
<feature type="transmembrane region" description="Helical" evidence="6">
    <location>
        <begin position="364"/>
        <end position="382"/>
    </location>
</feature>
<feature type="transmembrane region" description="Helical" evidence="6">
    <location>
        <begin position="452"/>
        <end position="475"/>
    </location>
</feature>
<comment type="caution">
    <text evidence="7">The sequence shown here is derived from an EMBL/GenBank/DDBJ whole genome shotgun (WGS) entry which is preliminary data.</text>
</comment>
<feature type="transmembrane region" description="Helical" evidence="6">
    <location>
        <begin position="428"/>
        <end position="446"/>
    </location>
</feature>
<feature type="transmembrane region" description="Helical" evidence="6">
    <location>
        <begin position="222"/>
        <end position="240"/>
    </location>
</feature>
<feature type="transmembrane region" description="Helical" evidence="6">
    <location>
        <begin position="81"/>
        <end position="101"/>
    </location>
</feature>
<comment type="subcellular location">
    <subcellularLocation>
        <location evidence="1">Cell membrane</location>
        <topology evidence="1">Multi-pass membrane protein</topology>
    </subcellularLocation>
</comment>
<evidence type="ECO:0000313" key="8">
    <source>
        <dbReference type="Proteomes" id="UP001595616"/>
    </source>
</evidence>
<feature type="transmembrane region" description="Helical" evidence="6">
    <location>
        <begin position="158"/>
        <end position="175"/>
    </location>
</feature>
<feature type="transmembrane region" description="Helical" evidence="6">
    <location>
        <begin position="334"/>
        <end position="352"/>
    </location>
</feature>
<organism evidence="7 8">
    <name type="scientific">Lacihabitans lacunae</name>
    <dbReference type="NCBI Taxonomy" id="1028214"/>
    <lineage>
        <taxon>Bacteria</taxon>
        <taxon>Pseudomonadati</taxon>
        <taxon>Bacteroidota</taxon>
        <taxon>Cytophagia</taxon>
        <taxon>Cytophagales</taxon>
        <taxon>Leadbetterellaceae</taxon>
        <taxon>Lacihabitans</taxon>
    </lineage>
</organism>
<dbReference type="RefSeq" id="WP_379834754.1">
    <property type="nucleotide sequence ID" value="NZ_JBHRYQ010000001.1"/>
</dbReference>
<feature type="transmembrane region" description="Helical" evidence="6">
    <location>
        <begin position="41"/>
        <end position="60"/>
    </location>
</feature>
<dbReference type="InterPro" id="IPR050833">
    <property type="entry name" value="Poly_Biosynth_Transport"/>
</dbReference>
<dbReference type="PANTHER" id="PTHR30250">
    <property type="entry name" value="PST FAMILY PREDICTED COLANIC ACID TRANSPORTER"/>
    <property type="match status" value="1"/>
</dbReference>
<sequence>MSIIKRQTILGTIFSYVGVFVGILTQAILFTKYLETQEAGLFAMIFNWAMIFIFIANLGFNSAGTKFFDLFRDAKKSHNGYLFSGLLFLSIGSSLVFVIMFLFKDQILSSAVGGNVLFEKYYYYIFPVTISIALFNIFDNYAKGLYDTVMGNFLSQFLQRFLIFLAVLFFILGFYNFENLVILWTLALALPTVFMFIHIIRLGNFSLNYSDYLFKSKFLTEFFRFAGYSIVTGLSSIVITKLDSLFVYEYLGLKNIAVYNFCLLFGSVMTISYNVNLKASTSIVLDAMAVNDLEKVRTIFLKSSLTQLVFGTILLAVVWINIDDLLSFIKPEYSAGKYIILIIGIAKLYDLASGINSLILVYSKYYKIDSFIVLTFIGFLFLLNHLLIPIYGLIGAGLAALIATFYYNSIRNLLIYKLFKIHPYSIKIVWILLTGLICTYIGIYLPRVSDGFIGSAVTIVYKSLVTGILYMVVIYKLKISLDLNQIINQSFVFLKKVLKLS</sequence>
<evidence type="ECO:0000256" key="3">
    <source>
        <dbReference type="ARBA" id="ARBA00022692"/>
    </source>
</evidence>
<feature type="transmembrane region" description="Helical" evidence="6">
    <location>
        <begin position="9"/>
        <end position="29"/>
    </location>
</feature>
<name>A0ABV7YQX2_9BACT</name>
<feature type="transmembrane region" description="Helical" evidence="6">
    <location>
        <begin position="181"/>
        <end position="201"/>
    </location>
</feature>
<feature type="transmembrane region" description="Helical" evidence="6">
    <location>
        <begin position="256"/>
        <end position="275"/>
    </location>
</feature>
<evidence type="ECO:0000256" key="1">
    <source>
        <dbReference type="ARBA" id="ARBA00004651"/>
    </source>
</evidence>
<dbReference type="Proteomes" id="UP001595616">
    <property type="component" value="Unassembled WGS sequence"/>
</dbReference>
<feature type="transmembrane region" description="Helical" evidence="6">
    <location>
        <begin position="305"/>
        <end position="322"/>
    </location>
</feature>
<dbReference type="EMBL" id="JBHRYQ010000001">
    <property type="protein sequence ID" value="MFC3809549.1"/>
    <property type="molecule type" value="Genomic_DNA"/>
</dbReference>
<evidence type="ECO:0000256" key="4">
    <source>
        <dbReference type="ARBA" id="ARBA00022989"/>
    </source>
</evidence>
<evidence type="ECO:0000256" key="6">
    <source>
        <dbReference type="SAM" id="Phobius"/>
    </source>
</evidence>
<feature type="transmembrane region" description="Helical" evidence="6">
    <location>
        <begin position="388"/>
        <end position="407"/>
    </location>
</feature>
<proteinExistence type="predicted"/>
<keyword evidence="2" id="KW-1003">Cell membrane</keyword>
<dbReference type="PANTHER" id="PTHR30250:SF11">
    <property type="entry name" value="O-ANTIGEN TRANSPORTER-RELATED"/>
    <property type="match status" value="1"/>
</dbReference>
<dbReference type="InterPro" id="IPR002797">
    <property type="entry name" value="Polysacc_synth"/>
</dbReference>
<evidence type="ECO:0000256" key="2">
    <source>
        <dbReference type="ARBA" id="ARBA00022475"/>
    </source>
</evidence>
<gene>
    <name evidence="7" type="ORF">ACFOOI_02700</name>
</gene>
<keyword evidence="3 6" id="KW-0812">Transmembrane</keyword>
<evidence type="ECO:0000256" key="5">
    <source>
        <dbReference type="ARBA" id="ARBA00023136"/>
    </source>
</evidence>
<keyword evidence="8" id="KW-1185">Reference proteome</keyword>
<reference evidence="8" key="1">
    <citation type="journal article" date="2019" name="Int. J. Syst. Evol. Microbiol.">
        <title>The Global Catalogue of Microorganisms (GCM) 10K type strain sequencing project: providing services to taxonomists for standard genome sequencing and annotation.</title>
        <authorList>
            <consortium name="The Broad Institute Genomics Platform"/>
            <consortium name="The Broad Institute Genome Sequencing Center for Infectious Disease"/>
            <person name="Wu L."/>
            <person name="Ma J."/>
        </authorList>
    </citation>
    <scope>NUCLEOTIDE SEQUENCE [LARGE SCALE GENOMIC DNA]</scope>
    <source>
        <strain evidence="8">CECT 7956</strain>
    </source>
</reference>
<keyword evidence="4 6" id="KW-1133">Transmembrane helix</keyword>
<protein>
    <submittedName>
        <fullName evidence="7">Oligosaccharide flippase family protein</fullName>
    </submittedName>
</protein>
<dbReference type="Pfam" id="PF01943">
    <property type="entry name" value="Polysacc_synt"/>
    <property type="match status" value="1"/>
</dbReference>
<evidence type="ECO:0000313" key="7">
    <source>
        <dbReference type="EMBL" id="MFC3809549.1"/>
    </source>
</evidence>